<evidence type="ECO:0000256" key="6">
    <source>
        <dbReference type="ARBA" id="ARBA00023136"/>
    </source>
</evidence>
<evidence type="ECO:0000256" key="8">
    <source>
        <dbReference type="SAM" id="Phobius"/>
    </source>
</evidence>
<dbReference type="PROSITE" id="PS50929">
    <property type="entry name" value="ABC_TM1F"/>
    <property type="match status" value="1"/>
</dbReference>
<evidence type="ECO:0000313" key="10">
    <source>
        <dbReference type="EMBL" id="KAL1546729.1"/>
    </source>
</evidence>
<protein>
    <submittedName>
        <fullName evidence="10">ABC transporter C family member 8-like isoform X2</fullName>
    </submittedName>
</protein>
<feature type="transmembrane region" description="Helical" evidence="8">
    <location>
        <begin position="137"/>
        <end position="158"/>
    </location>
</feature>
<evidence type="ECO:0000256" key="4">
    <source>
        <dbReference type="ARBA" id="ARBA00022840"/>
    </source>
</evidence>
<evidence type="ECO:0000256" key="2">
    <source>
        <dbReference type="ARBA" id="ARBA00022692"/>
    </source>
</evidence>
<dbReference type="GO" id="GO:0005524">
    <property type="term" value="F:ATP binding"/>
    <property type="evidence" value="ECO:0007669"/>
    <property type="project" value="UniProtKB-KW"/>
</dbReference>
<dbReference type="PANTHER" id="PTHR24223">
    <property type="entry name" value="ATP-BINDING CASSETTE SUB-FAMILY C"/>
    <property type="match status" value="1"/>
</dbReference>
<dbReference type="Gene3D" id="3.40.50.300">
    <property type="entry name" value="P-loop containing nucleotide triphosphate hydrolases"/>
    <property type="match status" value="2"/>
</dbReference>
<dbReference type="InterPro" id="IPR050173">
    <property type="entry name" value="ABC_transporter_C-like"/>
</dbReference>
<keyword evidence="4" id="KW-0067">ATP-binding</keyword>
<dbReference type="PANTHER" id="PTHR24223:SF108">
    <property type="entry name" value="ABC TRANSPORTER C FAMILY MEMBER 8"/>
    <property type="match status" value="1"/>
</dbReference>
<evidence type="ECO:0000256" key="7">
    <source>
        <dbReference type="SAM" id="MobiDB-lite"/>
    </source>
</evidence>
<evidence type="ECO:0000256" key="1">
    <source>
        <dbReference type="ARBA" id="ARBA00022448"/>
    </source>
</evidence>
<reference evidence="10 11" key="1">
    <citation type="submission" date="2024-06" db="EMBL/GenBank/DDBJ databases">
        <title>A chromosome level genome sequence of Diviner's sage (Salvia divinorum).</title>
        <authorList>
            <person name="Ford S.A."/>
            <person name="Ro D.-K."/>
            <person name="Ness R.W."/>
            <person name="Phillips M.A."/>
        </authorList>
    </citation>
    <scope>NUCLEOTIDE SEQUENCE [LARGE SCALE GENOMIC DNA]</scope>
    <source>
        <strain evidence="10">SAF-2024a</strain>
        <tissue evidence="10">Leaf</tissue>
    </source>
</reference>
<organism evidence="10 11">
    <name type="scientific">Salvia divinorum</name>
    <name type="common">Maria pastora</name>
    <name type="synonym">Diviner's sage</name>
    <dbReference type="NCBI Taxonomy" id="28513"/>
    <lineage>
        <taxon>Eukaryota</taxon>
        <taxon>Viridiplantae</taxon>
        <taxon>Streptophyta</taxon>
        <taxon>Embryophyta</taxon>
        <taxon>Tracheophyta</taxon>
        <taxon>Spermatophyta</taxon>
        <taxon>Magnoliopsida</taxon>
        <taxon>eudicotyledons</taxon>
        <taxon>Gunneridae</taxon>
        <taxon>Pentapetalae</taxon>
        <taxon>asterids</taxon>
        <taxon>lamiids</taxon>
        <taxon>Lamiales</taxon>
        <taxon>Lamiaceae</taxon>
        <taxon>Nepetoideae</taxon>
        <taxon>Mentheae</taxon>
        <taxon>Salviinae</taxon>
        <taxon>Salvia</taxon>
        <taxon>Salvia subgen. Calosphace</taxon>
    </lineage>
</organism>
<dbReference type="EMBL" id="JBEAFC010000008">
    <property type="protein sequence ID" value="KAL1546729.1"/>
    <property type="molecule type" value="Genomic_DNA"/>
</dbReference>
<keyword evidence="5 8" id="KW-1133">Transmembrane helix</keyword>
<dbReference type="InterPro" id="IPR027417">
    <property type="entry name" value="P-loop_NTPase"/>
</dbReference>
<evidence type="ECO:0000256" key="5">
    <source>
        <dbReference type="ARBA" id="ARBA00022989"/>
    </source>
</evidence>
<feature type="compositionally biased region" description="Pro residues" evidence="7">
    <location>
        <begin position="480"/>
        <end position="502"/>
    </location>
</feature>
<gene>
    <name evidence="10" type="ORF">AAHA92_23288</name>
</gene>
<keyword evidence="2 8" id="KW-0812">Transmembrane</keyword>
<keyword evidence="1" id="KW-0813">Transport</keyword>
<accession>A0ABD1GUL7</accession>
<dbReference type="AlphaFoldDB" id="A0ABD1GUL7"/>
<dbReference type="SUPFAM" id="SSF52540">
    <property type="entry name" value="P-loop containing nucleoside triphosphate hydrolases"/>
    <property type="match status" value="1"/>
</dbReference>
<comment type="caution">
    <text evidence="10">The sequence shown here is derived from an EMBL/GenBank/DDBJ whole genome shotgun (WGS) entry which is preliminary data.</text>
</comment>
<keyword evidence="11" id="KW-1185">Reference proteome</keyword>
<feature type="compositionally biased region" description="Low complexity" evidence="7">
    <location>
        <begin position="503"/>
        <end position="530"/>
    </location>
</feature>
<feature type="region of interest" description="Disordered" evidence="7">
    <location>
        <begin position="474"/>
        <end position="561"/>
    </location>
</feature>
<feature type="compositionally biased region" description="Low complexity" evidence="7">
    <location>
        <begin position="537"/>
        <end position="561"/>
    </location>
</feature>
<evidence type="ECO:0000256" key="3">
    <source>
        <dbReference type="ARBA" id="ARBA00022741"/>
    </source>
</evidence>
<dbReference type="InterPro" id="IPR036640">
    <property type="entry name" value="ABC1_TM_sf"/>
</dbReference>
<feature type="transmembrane region" description="Helical" evidence="8">
    <location>
        <begin position="164"/>
        <end position="181"/>
    </location>
</feature>
<dbReference type="SUPFAM" id="SSF90123">
    <property type="entry name" value="ABC transporter transmembrane region"/>
    <property type="match status" value="1"/>
</dbReference>
<dbReference type="Gene3D" id="1.20.1560.10">
    <property type="entry name" value="ABC transporter type 1, transmembrane domain"/>
    <property type="match status" value="1"/>
</dbReference>
<evidence type="ECO:0000259" key="9">
    <source>
        <dbReference type="PROSITE" id="PS50929"/>
    </source>
</evidence>
<feature type="domain" description="ABC transmembrane type-1" evidence="9">
    <location>
        <begin position="87"/>
        <end position="203"/>
    </location>
</feature>
<proteinExistence type="predicted"/>
<sequence length="589" mass="65584">MASSLALRMSQQVLDLDSSFSESLLVRPSGKGCFDLDEASLLSILLFSWIDEALLAHKSFGDAWSVLEEAPKTYKTVLLLFETNRDERLRSSLMVVVYQKQLKLSTLGRQRHSIGEIVNYISVDAYRVGESVMWFHVGWASVVQLFLAIAVISSVVGIGVAPGSVPFVFCGLMNVPFARVMQKFQTEFMVAQDKRLRGLSSAIFFGCVLFKSALLDDVTVFTVMAELRTKSEPVRFIPEALSCLIQVKVSFERLNAFLLEDKLKQDDARRCEAGDLGHVFSIQGGCFSWGAEATSLTLEDITFEARRGERRGSQSVGPLAVGNRHFCMLFLVKYPEYLEIVLGSVAYVSQGSWIQSGTIRDNILFGKAMDKARYEEAVRASGSVYLLDDPFSAVDAHTIAALFNDCVKKTLILVTHQVEFLSTLKKIPVVEGGKVTQFGSHGSFWLEERPLSSSCLLTQVKVSFERLNTFLSELKFPPSSNSPPPQQSKQPPPQPPQHPPPQQSHQAPPQQAQPQRPQPHQQQQFPQQSQRLGLNIHSHSSNNSFQSQQARPQHPQSLQQQQLPLCSRKSYQSTIEAICTIVVSEALIC</sequence>
<evidence type="ECO:0000313" key="11">
    <source>
        <dbReference type="Proteomes" id="UP001567538"/>
    </source>
</evidence>
<dbReference type="InterPro" id="IPR011527">
    <property type="entry name" value="ABC1_TM_dom"/>
</dbReference>
<dbReference type="Proteomes" id="UP001567538">
    <property type="component" value="Unassembled WGS sequence"/>
</dbReference>
<name>A0ABD1GUL7_SALDI</name>
<keyword evidence="3" id="KW-0547">Nucleotide-binding</keyword>
<keyword evidence="6 8" id="KW-0472">Membrane</keyword>
<feature type="transmembrane region" description="Helical" evidence="8">
    <location>
        <begin position="202"/>
        <end position="225"/>
    </location>
</feature>